<reference evidence="4" key="1">
    <citation type="submission" date="2020-09" db="EMBL/GenBank/DDBJ databases">
        <title>Bosea spartocytisi sp. nov. a root nodule endophyte of Spartocytisus supranubius in the high mountain ecosystem fo the Teide National Park (Canary Islands, Spain).</title>
        <authorList>
            <person name="Pulido-Suarez L."/>
            <person name="Peix A."/>
            <person name="Igual J.M."/>
            <person name="Socas-Perez N."/>
            <person name="Velazquez E."/>
            <person name="Flores-Felix J.D."/>
            <person name="Leon-Barrios M."/>
        </authorList>
    </citation>
    <scope>NUCLEOTIDE SEQUENCE</scope>
    <source>
        <strain evidence="4">SSUT16</strain>
    </source>
</reference>
<dbReference type="InterPro" id="IPR012332">
    <property type="entry name" value="Autotransporter_pectin_lyase_C"/>
</dbReference>
<gene>
    <name evidence="4" type="ORF">IED13_19300</name>
</gene>
<dbReference type="RefSeq" id="WP_191125149.1">
    <property type="nucleotide sequence ID" value="NZ_JACXWY010000013.1"/>
</dbReference>
<dbReference type="InterPro" id="IPR013425">
    <property type="entry name" value="Autotrns_rpt"/>
</dbReference>
<dbReference type="InterPro" id="IPR005546">
    <property type="entry name" value="Autotransporte_beta"/>
</dbReference>
<dbReference type="Gene3D" id="2.40.128.130">
    <property type="entry name" value="Autotransporter beta-domain"/>
    <property type="match status" value="1"/>
</dbReference>
<dbReference type="Proteomes" id="UP000619295">
    <property type="component" value="Unassembled WGS sequence"/>
</dbReference>
<protein>
    <submittedName>
        <fullName evidence="4">Autotransporter domain-containing protein</fullName>
    </submittedName>
</protein>
<dbReference type="SUPFAM" id="SSF51126">
    <property type="entry name" value="Pectin lyase-like"/>
    <property type="match status" value="4"/>
</dbReference>
<dbReference type="Gene3D" id="2.160.20.20">
    <property type="match status" value="2"/>
</dbReference>
<evidence type="ECO:0000259" key="3">
    <source>
        <dbReference type="PROSITE" id="PS51208"/>
    </source>
</evidence>
<name>A0A927EAR7_9HYPH</name>
<keyword evidence="1" id="KW-0732">Signal</keyword>
<proteinExistence type="predicted"/>
<dbReference type="SMART" id="SM00869">
    <property type="entry name" value="Autotransporter"/>
    <property type="match status" value="1"/>
</dbReference>
<dbReference type="InterPro" id="IPR036709">
    <property type="entry name" value="Autotransporte_beta_dom_sf"/>
</dbReference>
<comment type="caution">
    <text evidence="4">The sequence shown here is derived from an EMBL/GenBank/DDBJ whole genome shotgun (WGS) entry which is preliminary data.</text>
</comment>
<keyword evidence="5" id="KW-1185">Reference proteome</keyword>
<organism evidence="4 5">
    <name type="scientific">Bosea spartocytisi</name>
    <dbReference type="NCBI Taxonomy" id="2773451"/>
    <lineage>
        <taxon>Bacteria</taxon>
        <taxon>Pseudomonadati</taxon>
        <taxon>Pseudomonadota</taxon>
        <taxon>Alphaproteobacteria</taxon>
        <taxon>Hyphomicrobiales</taxon>
        <taxon>Boseaceae</taxon>
        <taxon>Bosea</taxon>
    </lineage>
</organism>
<evidence type="ECO:0000256" key="2">
    <source>
        <dbReference type="SAM" id="MobiDB-lite"/>
    </source>
</evidence>
<dbReference type="GO" id="GO:0019867">
    <property type="term" value="C:outer membrane"/>
    <property type="evidence" value="ECO:0007669"/>
    <property type="project" value="InterPro"/>
</dbReference>
<dbReference type="NCBIfam" id="TIGR01414">
    <property type="entry name" value="autotrans_barl"/>
    <property type="match status" value="1"/>
</dbReference>
<dbReference type="Pfam" id="PF12951">
    <property type="entry name" value="PATR"/>
    <property type="match status" value="7"/>
</dbReference>
<dbReference type="InterPro" id="IPR030895">
    <property type="entry name" value="T5SS_PEPC_rpt"/>
</dbReference>
<dbReference type="SUPFAM" id="SSF103515">
    <property type="entry name" value="Autotransporter"/>
    <property type="match status" value="1"/>
</dbReference>
<sequence length="1704" mass="167865">MCGRPGGFREICACRRDAVCRSRLVSERGSCWSSGIAAWCESARWADRVVARQHGARRQESDVKHVRRTGSIMPRTSLGRRVSRKISLASTGALLLVPAERGWADDISLRGNVIDGATPAITQVITDMGVFLNTSTVTIFGNLTFGWSNPGDLVIQNGGTLSNVEGVIGYGVGSVGSVTVSGPGSTWTNSGNLYVGGSETSNGTLTIQNGGKASNLNGGVGYGVGSVGSVTVSGPGSTWTNAGVLYVGAGGVGTLTIQGGGKVSSGYSMIGYVLVNSTVASGAVTVSGSGSTWTNNELRVGVNGPGALTIDSGGTVVTTNLVLGDSTARASGTLNLGAGGVLETGSVQKSDGTGIFNLQGGVLRATRDNSNFIANFGPTDVRLSGSSTIDTQAYNIGLAPALSGTDGLVKQGTGTLTLSAVNTYTGGTLINAGTLALGPGGSLAATSGVNLFGAGAVFDISGSGANQTIGALTGAAGTSVALGAHMLSLGDAGNQTFSGVIGGSGGIVKQGAGTLTLGSANTYTGGTTITAGTLALGAGGALAAGSALSLGGASAAFDISLAGNQSIGSLSGVAGSTIALGANTMTFGNATNQTFAGSIEGTGGLVKQGTGMQVLSGVSTYSGPTLVSAGELRVDGALNGPGAMTVAAGATLSGTGSIAGAVTVNGALSAGHSPGTLTVGSLALNGGSTSVFELNSPGVVGGSDPIAGNDLVKVTGNLTLGGALDARAAAAGYYRLFDYGGTLAGSFASQGVTSTRSGFTIASAQVETATAGQVNLAVFGTGQTLQFWDGTNAIGNGTVDGGAGTWAPFGTNWTNSAGSANAGWGGSVGVFAGAAGGAVSVAGTVSFDTLQFSANGYALSGGTLSILPAGGTSGTFNVDNGVIANIASTIADGSGTAIAKVGNGRLVLSGSNSYSGGTAIEGGVLQISANANLGAASGGLSLNGGTLATTASFASFRPVALDGPGGFDVATGTQFELGGAVSGAGSLTKLGAGTQILTGTNSYTGGTTISAGVLQIGNGGTTGSIIGNVVNNRTLAFNRSDNITFTGTISGSGDVQKLGAGSLTLTGTNSYGGTLIQAGTLIGSATSFGLGPIHNNAALVFDQPGDGTFARAINGTGTLTKRGAGNLNLTGDGNLIGATTVEDGKLSVNASFANSAVTVLSGAALGGSGTVGSTTIQSGATIAPGNSIGTLNVNGNLTLAPGSTYEAEIAGNGTSDRIAVTGSAIVTGSQVGVTALDPQTSYVNGQRYTILTATGGVIGSAPGAVSRSAFLDLSVDQQPNQVDLIIAVKGTPPVTPPDPGTPPTTPPGSGPTPTPPPAIFETVAQTRNQFVTAGALDTLPQVGGRLALYNSLLMLDAPGARAAFDSLSGEVHASAKTALIDESWLLRNAVNDRLRSAFGAVGAQPMTTLNYGFTADLAPSVKGPMPELRSDRFAVWGQGYGSWGTTDSDRNAAKLTRSTGSFLIGADAAVFDTLRVGVVAGYSRSEFDVKGRRSSGESDNYHLGLYGGGQWGALNLRTGASYTWHDVEISRTVAFAGFGNSLKADYNAGTAQVFGELGYRVDLGRVAFEPFAGLAYVNLHTDGFRETSGAAALSSRGGDTNVGYSTLGLRAATSFDLRGVGLTLRGGLAWRHAFGDVTPTATLAFAGSTPFSVAGVPIAKDAALLEAGLDLAIGQSASLGLSYTGQLAQDAQDHAFKGVLAVRF</sequence>
<dbReference type="InterPro" id="IPR011050">
    <property type="entry name" value="Pectin_lyase_fold/virulence"/>
</dbReference>
<dbReference type="InterPro" id="IPR006315">
    <property type="entry name" value="OM_autotransptr_brl_dom"/>
</dbReference>
<feature type="region of interest" description="Disordered" evidence="2">
    <location>
        <begin position="1289"/>
        <end position="1317"/>
    </location>
</feature>
<evidence type="ECO:0000313" key="5">
    <source>
        <dbReference type="Proteomes" id="UP000619295"/>
    </source>
</evidence>
<dbReference type="NCBIfam" id="TIGR02601">
    <property type="entry name" value="autotrns_rpt"/>
    <property type="match status" value="6"/>
</dbReference>
<feature type="domain" description="Autotransporter" evidence="3">
    <location>
        <begin position="1428"/>
        <end position="1704"/>
    </location>
</feature>
<dbReference type="Pfam" id="PF03797">
    <property type="entry name" value="Autotransporter"/>
    <property type="match status" value="1"/>
</dbReference>
<dbReference type="EMBL" id="JACXWY010000013">
    <property type="protein sequence ID" value="MBD3847851.1"/>
    <property type="molecule type" value="Genomic_DNA"/>
</dbReference>
<accession>A0A927EAR7</accession>
<evidence type="ECO:0000256" key="1">
    <source>
        <dbReference type="ARBA" id="ARBA00022729"/>
    </source>
</evidence>
<evidence type="ECO:0000313" key="4">
    <source>
        <dbReference type="EMBL" id="MBD3847851.1"/>
    </source>
</evidence>
<dbReference type="PROSITE" id="PS51208">
    <property type="entry name" value="AUTOTRANSPORTER"/>
    <property type="match status" value="1"/>
</dbReference>
<dbReference type="NCBIfam" id="TIGR04393">
    <property type="entry name" value="rpt_T5SS_PEPC"/>
    <property type="match status" value="3"/>
</dbReference>
<feature type="compositionally biased region" description="Pro residues" evidence="2">
    <location>
        <begin position="1293"/>
        <end position="1317"/>
    </location>
</feature>